<name>A0ABQ1RGP8_9ALTE</name>
<dbReference type="EMBL" id="BMGJ01000010">
    <property type="protein sequence ID" value="GGD69819.1"/>
    <property type="molecule type" value="Genomic_DNA"/>
</dbReference>
<gene>
    <name evidence="2" type="ORF">GCM10011357_26080</name>
</gene>
<reference evidence="3" key="1">
    <citation type="journal article" date="2019" name="Int. J. Syst. Evol. Microbiol.">
        <title>The Global Catalogue of Microorganisms (GCM) 10K type strain sequencing project: providing services to taxonomists for standard genome sequencing and annotation.</title>
        <authorList>
            <consortium name="The Broad Institute Genomics Platform"/>
            <consortium name="The Broad Institute Genome Sequencing Center for Infectious Disease"/>
            <person name="Wu L."/>
            <person name="Ma J."/>
        </authorList>
    </citation>
    <scope>NUCLEOTIDE SEQUENCE [LARGE SCALE GENOMIC DNA]</scope>
    <source>
        <strain evidence="3">CGMCC 1.12923</strain>
    </source>
</reference>
<dbReference type="Proteomes" id="UP000614272">
    <property type="component" value="Unassembled WGS sequence"/>
</dbReference>
<sequence>MRNLLLLLITTVGVSQFCWADYDKSEVDAIVEIVNASGMPATQAMRKVMSDYQGHLVEYELEDEDGVLFHELKLIDLDEDVERKVVISVHDGNVVSEKKEKLWSWFTEDDDVKAVKKLVANQYSMLDAIDKLELAREDLLLDIELEDKQGVVYFEIEVFSDDEERELLVDSKTKSIIPVFKR</sequence>
<keyword evidence="3" id="KW-1185">Reference proteome</keyword>
<evidence type="ECO:0000313" key="3">
    <source>
        <dbReference type="Proteomes" id="UP000614272"/>
    </source>
</evidence>
<proteinExistence type="predicted"/>
<accession>A0ABQ1RGP8</accession>
<protein>
    <recommendedName>
        <fullName evidence="1">PepSY domain-containing protein</fullName>
    </recommendedName>
</protein>
<comment type="caution">
    <text evidence="2">The sequence shown here is derived from an EMBL/GenBank/DDBJ whole genome shotgun (WGS) entry which is preliminary data.</text>
</comment>
<evidence type="ECO:0000313" key="2">
    <source>
        <dbReference type="EMBL" id="GGD69819.1"/>
    </source>
</evidence>
<organism evidence="2 3">
    <name type="scientific">Lacimicrobium alkaliphilum</name>
    <dbReference type="NCBI Taxonomy" id="1526571"/>
    <lineage>
        <taxon>Bacteria</taxon>
        <taxon>Pseudomonadati</taxon>
        <taxon>Pseudomonadota</taxon>
        <taxon>Gammaproteobacteria</taxon>
        <taxon>Alteromonadales</taxon>
        <taxon>Alteromonadaceae</taxon>
        <taxon>Lacimicrobium</taxon>
    </lineage>
</organism>
<evidence type="ECO:0000259" key="1">
    <source>
        <dbReference type="Pfam" id="PF03413"/>
    </source>
</evidence>
<dbReference type="Gene3D" id="3.10.450.40">
    <property type="match status" value="2"/>
</dbReference>
<dbReference type="RefSeq" id="WP_099035264.1">
    <property type="nucleotide sequence ID" value="NZ_BMGJ01000010.1"/>
</dbReference>
<feature type="domain" description="PepSY" evidence="1">
    <location>
        <begin position="40"/>
        <end position="97"/>
    </location>
</feature>
<feature type="domain" description="PepSY" evidence="1">
    <location>
        <begin position="124"/>
        <end position="177"/>
    </location>
</feature>
<dbReference type="InterPro" id="IPR025711">
    <property type="entry name" value="PepSY"/>
</dbReference>
<dbReference type="Pfam" id="PF03413">
    <property type="entry name" value="PepSY"/>
    <property type="match status" value="2"/>
</dbReference>